<gene>
    <name evidence="2" type="ORF">K8V20_10855</name>
</gene>
<evidence type="ECO:0000256" key="1">
    <source>
        <dbReference type="SAM" id="MobiDB-lite"/>
    </source>
</evidence>
<accession>A0A921LNW2</accession>
<dbReference type="EMBL" id="DYVE01000279">
    <property type="protein sequence ID" value="HJG29126.1"/>
    <property type="molecule type" value="Genomic_DNA"/>
</dbReference>
<sequence>MVKEYQETANFMYGAHNGDELKRMAASQLPCFPPQKFFVKRALVLSETDYHFFVHDDFRNPPYALKALHQCMGFDMENQAWNCVLVVSETGKDGILVSKEPNAERYYMAHIPEHGKLHLPSDLPIEFWTNVCTTNLQLQPTAEINPPKTELENRQQHFASFVGMEMSSLCFALRFISYDPQKDEMVTRLYGDPEDYIESRGTPEKIAEENRFVGKLREIFFDMDYRNISHTCLPEESPQPKQKTPRKAREEGR</sequence>
<evidence type="ECO:0000313" key="2">
    <source>
        <dbReference type="EMBL" id="HJG29126.1"/>
    </source>
</evidence>
<proteinExistence type="predicted"/>
<evidence type="ECO:0000313" key="3">
    <source>
        <dbReference type="Proteomes" id="UP000782880"/>
    </source>
</evidence>
<name>A0A921LNW2_9FIRM</name>
<dbReference type="AlphaFoldDB" id="A0A921LNW2"/>
<reference evidence="2" key="1">
    <citation type="journal article" date="2021" name="PeerJ">
        <title>Extensive microbial diversity within the chicken gut microbiome revealed by metagenomics and culture.</title>
        <authorList>
            <person name="Gilroy R."/>
            <person name="Ravi A."/>
            <person name="Getino M."/>
            <person name="Pursley I."/>
            <person name="Horton D.L."/>
            <person name="Alikhan N.F."/>
            <person name="Baker D."/>
            <person name="Gharbi K."/>
            <person name="Hall N."/>
            <person name="Watson M."/>
            <person name="Adriaenssens E.M."/>
            <person name="Foster-Nyarko E."/>
            <person name="Jarju S."/>
            <person name="Secka A."/>
            <person name="Antonio M."/>
            <person name="Oren A."/>
            <person name="Chaudhuri R.R."/>
            <person name="La Ragione R."/>
            <person name="Hildebrand F."/>
            <person name="Pallen M.J."/>
        </authorList>
    </citation>
    <scope>NUCLEOTIDE SEQUENCE</scope>
    <source>
        <strain evidence="2">ChiBcec21-2208</strain>
    </source>
</reference>
<reference evidence="2" key="2">
    <citation type="submission" date="2021-09" db="EMBL/GenBank/DDBJ databases">
        <authorList>
            <person name="Gilroy R."/>
        </authorList>
    </citation>
    <scope>NUCLEOTIDE SEQUENCE</scope>
    <source>
        <strain evidence="2">ChiBcec21-2208</strain>
    </source>
</reference>
<comment type="caution">
    <text evidence="2">The sequence shown here is derived from an EMBL/GenBank/DDBJ whole genome shotgun (WGS) entry which is preliminary data.</text>
</comment>
<feature type="region of interest" description="Disordered" evidence="1">
    <location>
        <begin position="231"/>
        <end position="253"/>
    </location>
</feature>
<protein>
    <submittedName>
        <fullName evidence="2">Uncharacterized protein</fullName>
    </submittedName>
</protein>
<dbReference type="Proteomes" id="UP000782880">
    <property type="component" value="Unassembled WGS sequence"/>
</dbReference>
<organism evidence="2 3">
    <name type="scientific">Subdoligranulum variabile</name>
    <dbReference type="NCBI Taxonomy" id="214851"/>
    <lineage>
        <taxon>Bacteria</taxon>
        <taxon>Bacillati</taxon>
        <taxon>Bacillota</taxon>
        <taxon>Clostridia</taxon>
        <taxon>Eubacteriales</taxon>
        <taxon>Oscillospiraceae</taxon>
        <taxon>Subdoligranulum</taxon>
    </lineage>
</organism>